<evidence type="ECO:0000256" key="5">
    <source>
        <dbReference type="ARBA" id="ARBA00022827"/>
    </source>
</evidence>
<name>A0A4R8DVH2_9BACT</name>
<comment type="cofactor">
    <cofactor evidence="1">
        <name>FAD</name>
        <dbReference type="ChEBI" id="CHEBI:57692"/>
    </cofactor>
</comment>
<keyword evidence="4" id="KW-0319">Glycerol metabolism</keyword>
<dbReference type="InterPro" id="IPR036188">
    <property type="entry name" value="FAD/NAD-bd_sf"/>
</dbReference>
<dbReference type="PROSITE" id="PS00978">
    <property type="entry name" value="FAD_G3PDH_2"/>
    <property type="match status" value="1"/>
</dbReference>
<dbReference type="PANTHER" id="PTHR11985">
    <property type="entry name" value="GLYCEROL-3-PHOSPHATE DEHYDROGENASE"/>
    <property type="match status" value="1"/>
</dbReference>
<dbReference type="PRINTS" id="PR01001">
    <property type="entry name" value="FADG3PDH"/>
</dbReference>
<sequence>MNRADMLHRLEEAKDEPWDVVVIGGGATGLGVALDSASRGYRTVLLERDDFAKGTSSRSTKLVHGGVRYLQEGDVGLVREALYERGLLLKNAPHLVHKENFIIPLYTRWKALWYMMGLTVYDLLSGRASFGPSRLISRQEVIRRLPGIFKKRLRGGVIYLDGQFNDARLAINLAQTAVEQGALVINHIEVTQLFKNAGGAVCGVRAVDRTSGRFFDIFGRAVVNATGVFVDEVLQMDNPGAAPQVRPSQGVHLVLEQSFLGQEDALLIPKTEDGRVLFGVPWEGKLLVGTTDTPLNTHSAEPRALEEEVSFILRTAGQYFEKAPGRSDVLSVFAGLRPLAAPKNGDTSTKEISRSHKIIRSPSGLVTITGGKWTTYRRMAEDTVDEVIRVAGLEVRACVTHELGIHGAGGAAGADAAAKPVTGAAGAPPAAKPAKGVATGPGSLPRDHLSLYGSDRPAIEALQRQHPAWGALLDPRLPFTGAEVVWAVRSEEALTVEDVLARRVRALFLDARAAIAMAPAVAELMATELGKDEAWKQGEVAAFTTLAKGYLLG</sequence>
<evidence type="ECO:0000259" key="7">
    <source>
        <dbReference type="Pfam" id="PF01266"/>
    </source>
</evidence>
<dbReference type="Pfam" id="PF01266">
    <property type="entry name" value="DAO"/>
    <property type="match status" value="1"/>
</dbReference>
<keyword evidence="5" id="KW-0274">FAD</keyword>
<comment type="caution">
    <text evidence="9">The sequence shown here is derived from an EMBL/GenBank/DDBJ whole genome shotgun (WGS) entry which is preliminary data.</text>
</comment>
<dbReference type="GO" id="GO:0046168">
    <property type="term" value="P:glycerol-3-phosphate catabolic process"/>
    <property type="evidence" value="ECO:0007669"/>
    <property type="project" value="TreeGrafter"/>
</dbReference>
<keyword evidence="10" id="KW-1185">Reference proteome</keyword>
<feature type="domain" description="Alpha-glycerophosphate oxidase C-terminal" evidence="8">
    <location>
        <begin position="448"/>
        <end position="534"/>
    </location>
</feature>
<gene>
    <name evidence="9" type="ORF">EDB95_2223</name>
</gene>
<reference evidence="9 10" key="1">
    <citation type="submission" date="2019-03" db="EMBL/GenBank/DDBJ databases">
        <title>Genomic Encyclopedia of Type Strains, Phase IV (KMG-IV): sequencing the most valuable type-strain genomes for metagenomic binning, comparative biology and taxonomic classification.</title>
        <authorList>
            <person name="Goeker M."/>
        </authorList>
    </citation>
    <scope>NUCLEOTIDE SEQUENCE [LARGE SCALE GENOMIC DNA]</scope>
    <source>
        <strain evidence="9 10">DSM 100059</strain>
    </source>
</reference>
<dbReference type="Gene3D" id="3.30.9.10">
    <property type="entry name" value="D-Amino Acid Oxidase, subunit A, domain 2"/>
    <property type="match status" value="1"/>
</dbReference>
<dbReference type="EMBL" id="SODV01000001">
    <property type="protein sequence ID" value="TDX01191.1"/>
    <property type="molecule type" value="Genomic_DNA"/>
</dbReference>
<evidence type="ECO:0000313" key="9">
    <source>
        <dbReference type="EMBL" id="TDX01191.1"/>
    </source>
</evidence>
<comment type="similarity">
    <text evidence="2">Belongs to the FAD-dependent glycerol-3-phosphate dehydrogenase family.</text>
</comment>
<keyword evidence="6" id="KW-0560">Oxidoreductase</keyword>
<dbReference type="Proteomes" id="UP000294498">
    <property type="component" value="Unassembled WGS sequence"/>
</dbReference>
<keyword evidence="3" id="KW-0285">Flavoprotein</keyword>
<dbReference type="Pfam" id="PF16901">
    <property type="entry name" value="DAO_C"/>
    <property type="match status" value="1"/>
</dbReference>
<organism evidence="9 10">
    <name type="scientific">Dinghuibacter silviterrae</name>
    <dbReference type="NCBI Taxonomy" id="1539049"/>
    <lineage>
        <taxon>Bacteria</taxon>
        <taxon>Pseudomonadati</taxon>
        <taxon>Bacteroidota</taxon>
        <taxon>Chitinophagia</taxon>
        <taxon>Chitinophagales</taxon>
        <taxon>Chitinophagaceae</taxon>
        <taxon>Dinghuibacter</taxon>
    </lineage>
</organism>
<dbReference type="PANTHER" id="PTHR11985:SF35">
    <property type="entry name" value="ANAEROBIC GLYCEROL-3-PHOSPHATE DEHYDROGENASE SUBUNIT A"/>
    <property type="match status" value="1"/>
</dbReference>
<dbReference type="InterPro" id="IPR031656">
    <property type="entry name" value="DAO_C"/>
</dbReference>
<accession>A0A4R8DVH2</accession>
<dbReference type="InterPro" id="IPR000447">
    <property type="entry name" value="G3P_DH_FAD-dep"/>
</dbReference>
<proteinExistence type="inferred from homology"/>
<protein>
    <submittedName>
        <fullName evidence="9">Glycerol-3-phosphate dehydrogenase</fullName>
    </submittedName>
</protein>
<dbReference type="Gene3D" id="1.10.8.870">
    <property type="entry name" value="Alpha-glycerophosphate oxidase, cap domain"/>
    <property type="match status" value="1"/>
</dbReference>
<evidence type="ECO:0000256" key="2">
    <source>
        <dbReference type="ARBA" id="ARBA00007330"/>
    </source>
</evidence>
<evidence type="ECO:0000313" key="10">
    <source>
        <dbReference type="Proteomes" id="UP000294498"/>
    </source>
</evidence>
<dbReference type="OrthoDB" id="9766796at2"/>
<evidence type="ECO:0000256" key="6">
    <source>
        <dbReference type="ARBA" id="ARBA00023002"/>
    </source>
</evidence>
<evidence type="ECO:0000256" key="3">
    <source>
        <dbReference type="ARBA" id="ARBA00022630"/>
    </source>
</evidence>
<evidence type="ECO:0000259" key="8">
    <source>
        <dbReference type="Pfam" id="PF16901"/>
    </source>
</evidence>
<dbReference type="InterPro" id="IPR038299">
    <property type="entry name" value="DAO_C_sf"/>
</dbReference>
<dbReference type="RefSeq" id="WP_133993529.1">
    <property type="nucleotide sequence ID" value="NZ_SODV01000001.1"/>
</dbReference>
<dbReference type="SUPFAM" id="SSF54373">
    <property type="entry name" value="FAD-linked reductases, C-terminal domain"/>
    <property type="match status" value="1"/>
</dbReference>
<dbReference type="InterPro" id="IPR006076">
    <property type="entry name" value="FAD-dep_OxRdtase"/>
</dbReference>
<dbReference type="AlphaFoldDB" id="A0A4R8DVH2"/>
<dbReference type="Gene3D" id="3.50.50.60">
    <property type="entry name" value="FAD/NAD(P)-binding domain"/>
    <property type="match status" value="1"/>
</dbReference>
<dbReference type="GO" id="GO:0004368">
    <property type="term" value="F:glycerol-3-phosphate dehydrogenase (quinone) activity"/>
    <property type="evidence" value="ECO:0007669"/>
    <property type="project" value="InterPro"/>
</dbReference>
<dbReference type="GO" id="GO:0006071">
    <property type="term" value="P:glycerol metabolic process"/>
    <property type="evidence" value="ECO:0007669"/>
    <property type="project" value="UniProtKB-KW"/>
</dbReference>
<feature type="domain" description="FAD dependent oxidoreductase" evidence="7">
    <location>
        <begin position="19"/>
        <end position="370"/>
    </location>
</feature>
<evidence type="ECO:0000256" key="4">
    <source>
        <dbReference type="ARBA" id="ARBA00022798"/>
    </source>
</evidence>
<evidence type="ECO:0000256" key="1">
    <source>
        <dbReference type="ARBA" id="ARBA00001974"/>
    </source>
</evidence>
<dbReference type="SUPFAM" id="SSF51905">
    <property type="entry name" value="FAD/NAD(P)-binding domain"/>
    <property type="match status" value="1"/>
</dbReference>